<dbReference type="KEGG" id="ccat:101457731"/>
<feature type="domain" description="C2H2-type" evidence="6">
    <location>
        <begin position="274"/>
        <end position="302"/>
    </location>
</feature>
<evidence type="ECO:0000313" key="7">
    <source>
        <dbReference type="EMBL" id="JAC04714.1"/>
    </source>
</evidence>
<keyword evidence="2" id="KW-0677">Repeat</keyword>
<name>W8C5C4_CERCA</name>
<feature type="domain" description="C2H2-type" evidence="6">
    <location>
        <begin position="134"/>
        <end position="161"/>
    </location>
</feature>
<dbReference type="PROSITE" id="PS50157">
    <property type="entry name" value="ZINC_FINGER_C2H2_2"/>
    <property type="match status" value="6"/>
</dbReference>
<proteinExistence type="evidence at transcript level"/>
<dbReference type="FunFam" id="3.30.160.60:FF:000446">
    <property type="entry name" value="Zinc finger protein"/>
    <property type="match status" value="1"/>
</dbReference>
<evidence type="ECO:0000256" key="3">
    <source>
        <dbReference type="ARBA" id="ARBA00022771"/>
    </source>
</evidence>
<feature type="domain" description="C2H2-type" evidence="6">
    <location>
        <begin position="190"/>
        <end position="217"/>
    </location>
</feature>
<dbReference type="EMBL" id="GAMC01001842">
    <property type="protein sequence ID" value="JAC04714.1"/>
    <property type="molecule type" value="mRNA"/>
</dbReference>
<evidence type="ECO:0000256" key="4">
    <source>
        <dbReference type="ARBA" id="ARBA00022833"/>
    </source>
</evidence>
<dbReference type="PANTHER" id="PTHR24379:SF121">
    <property type="entry name" value="C2H2-TYPE DOMAIN-CONTAINING PROTEIN"/>
    <property type="match status" value="1"/>
</dbReference>
<feature type="domain" description="C2H2-type" evidence="6">
    <location>
        <begin position="162"/>
        <end position="189"/>
    </location>
</feature>
<feature type="domain" description="C2H2-type" evidence="6">
    <location>
        <begin position="218"/>
        <end position="245"/>
    </location>
</feature>
<dbReference type="Pfam" id="PF00096">
    <property type="entry name" value="zf-C2H2"/>
    <property type="match status" value="5"/>
</dbReference>
<reference evidence="7" key="1">
    <citation type="submission" date="2013-07" db="EMBL/GenBank/DDBJ databases">
        <authorList>
            <person name="Geib S."/>
        </authorList>
    </citation>
    <scope>NUCLEOTIDE SEQUENCE</scope>
</reference>
<dbReference type="Gene3D" id="3.30.160.60">
    <property type="entry name" value="Classic Zinc Finger"/>
    <property type="match status" value="5"/>
</dbReference>
<dbReference type="InterPro" id="IPR036236">
    <property type="entry name" value="Znf_C2H2_sf"/>
</dbReference>
<dbReference type="GO" id="GO:0048598">
    <property type="term" value="P:embryonic morphogenesis"/>
    <property type="evidence" value="ECO:0007669"/>
    <property type="project" value="UniProtKB-ARBA"/>
</dbReference>
<protein>
    <submittedName>
        <fullName evidence="7">Zinc finger protein 45</fullName>
    </submittedName>
</protein>
<dbReference type="PANTHER" id="PTHR24379">
    <property type="entry name" value="KRAB AND ZINC FINGER DOMAIN-CONTAINING"/>
    <property type="match status" value="1"/>
</dbReference>
<reference evidence="7" key="2">
    <citation type="journal article" date="2014" name="BMC Genomics">
        <title>A genomic perspective to assessing quality of mass-reared SIT flies used in Mediterranean fruit fly (Ceratitis capitata) eradication in California.</title>
        <authorList>
            <person name="Calla B."/>
            <person name="Hall B."/>
            <person name="Hou S."/>
            <person name="Geib S.M."/>
        </authorList>
    </citation>
    <scope>NUCLEOTIDE SEQUENCE</scope>
</reference>
<dbReference type="FunFam" id="3.30.160.60:FF:000100">
    <property type="entry name" value="Zinc finger 45-like"/>
    <property type="match status" value="1"/>
</dbReference>
<dbReference type="FunFam" id="3.30.160.60:FF:000502">
    <property type="entry name" value="Zinc finger protein 710"/>
    <property type="match status" value="1"/>
</dbReference>
<dbReference type="InterPro" id="IPR013087">
    <property type="entry name" value="Znf_C2H2_type"/>
</dbReference>
<gene>
    <name evidence="7" type="primary">ZNF45</name>
</gene>
<dbReference type="AlphaFoldDB" id="W8C5C4"/>
<dbReference type="GO" id="GO:0005634">
    <property type="term" value="C:nucleus"/>
    <property type="evidence" value="ECO:0007669"/>
    <property type="project" value="UniProtKB-ARBA"/>
</dbReference>
<accession>W8C5C4</accession>
<dbReference type="SUPFAM" id="SSF57667">
    <property type="entry name" value="beta-beta-alpha zinc fingers"/>
    <property type="match status" value="4"/>
</dbReference>
<evidence type="ECO:0000256" key="2">
    <source>
        <dbReference type="ARBA" id="ARBA00022737"/>
    </source>
</evidence>
<dbReference type="GO" id="GO:0002009">
    <property type="term" value="P:morphogenesis of an epithelium"/>
    <property type="evidence" value="ECO:0007669"/>
    <property type="project" value="UniProtKB-ARBA"/>
</dbReference>
<keyword evidence="3 5" id="KW-0863">Zinc-finger</keyword>
<evidence type="ECO:0000259" key="6">
    <source>
        <dbReference type="PROSITE" id="PS50157"/>
    </source>
</evidence>
<feature type="domain" description="C2H2-type" evidence="6">
    <location>
        <begin position="246"/>
        <end position="273"/>
    </location>
</feature>
<dbReference type="GO" id="GO:0008270">
    <property type="term" value="F:zinc ion binding"/>
    <property type="evidence" value="ECO:0007669"/>
    <property type="project" value="UniProtKB-KW"/>
</dbReference>
<evidence type="ECO:0000256" key="1">
    <source>
        <dbReference type="ARBA" id="ARBA00022723"/>
    </source>
</evidence>
<dbReference type="SMART" id="SM00355">
    <property type="entry name" value="ZnF_C2H2"/>
    <property type="match status" value="7"/>
</dbReference>
<sequence>MTDTIVQKFHCGEIFVTDNLCMILECKTCKEQFGVYSKFLDHIFQNHYDNWTRPKSCMPTLERSTIIKKIEPTDNRDLSDDENLVTEQLEPIEDMIMEDDFTEGTSVQKSTAEGNLEGQRLSIKNAQSAAKRKYKCKICGFSVTGQHNLRGHIQRHSNIKPFTCLTCNKGFYTSTELNIHTRRHLGDKPYVCSFCGKDFVSAGTLTTHEKKHLGIRKHKCDQCEKSFFTPFQLRNHIVVHTQERNYSCEQCQAKFSRKRTLLTHMKLHENALEYECIICHMRFNQRPTLLWHVKSKHNVLREGSEGMDPSQSKAANNIN</sequence>
<keyword evidence="1" id="KW-0479">Metal-binding</keyword>
<evidence type="ECO:0000256" key="5">
    <source>
        <dbReference type="PROSITE-ProRule" id="PRU00042"/>
    </source>
</evidence>
<dbReference type="FunFam" id="3.30.160.60:FF:000624">
    <property type="entry name" value="zinc finger protein 697"/>
    <property type="match status" value="1"/>
</dbReference>
<keyword evidence="4" id="KW-0862">Zinc</keyword>
<dbReference type="OrthoDB" id="6077919at2759"/>
<organism evidence="7">
    <name type="scientific">Ceratitis capitata</name>
    <name type="common">Mediterranean fruit fly</name>
    <name type="synonym">Tephritis capitata</name>
    <dbReference type="NCBI Taxonomy" id="7213"/>
    <lineage>
        <taxon>Eukaryota</taxon>
        <taxon>Metazoa</taxon>
        <taxon>Ecdysozoa</taxon>
        <taxon>Arthropoda</taxon>
        <taxon>Hexapoda</taxon>
        <taxon>Insecta</taxon>
        <taxon>Pterygota</taxon>
        <taxon>Neoptera</taxon>
        <taxon>Endopterygota</taxon>
        <taxon>Diptera</taxon>
        <taxon>Brachycera</taxon>
        <taxon>Muscomorpha</taxon>
        <taxon>Tephritoidea</taxon>
        <taxon>Tephritidae</taxon>
        <taxon>Ceratitis</taxon>
        <taxon>Ceratitis</taxon>
    </lineage>
</organism>
<dbReference type="PROSITE" id="PS00028">
    <property type="entry name" value="ZINC_FINGER_C2H2_1"/>
    <property type="match status" value="7"/>
</dbReference>